<name>A0ABP8V6B0_9GAMM</name>
<dbReference type="RefSeq" id="WP_345197809.1">
    <property type="nucleotide sequence ID" value="NZ_BAABFL010000452.1"/>
</dbReference>
<accession>A0ABP8V6B0</accession>
<dbReference type="Proteomes" id="UP001500604">
    <property type="component" value="Unassembled WGS sequence"/>
</dbReference>
<protein>
    <submittedName>
        <fullName evidence="1">Uncharacterized protein</fullName>
    </submittedName>
</protein>
<gene>
    <name evidence="1" type="ORF">GCM10023116_37150</name>
</gene>
<sequence length="117" mass="13421">MEATSAYDQSSRLIVKPSDEKPAKSGYFAWLSKRQVSKDHGLMKTFTQNIPCSTSSRPIADMFCAHRDIPSTLNKPISWSGLGEWARRWMPSSQITVVMPDHLAEEIKQYQKKYQQK</sequence>
<dbReference type="EMBL" id="BAABFL010000452">
    <property type="protein sequence ID" value="GAA4651431.1"/>
    <property type="molecule type" value="Genomic_DNA"/>
</dbReference>
<evidence type="ECO:0000313" key="1">
    <source>
        <dbReference type="EMBL" id="GAA4651431.1"/>
    </source>
</evidence>
<comment type="caution">
    <text evidence="1">The sequence shown here is derived from an EMBL/GenBank/DDBJ whole genome shotgun (WGS) entry which is preliminary data.</text>
</comment>
<keyword evidence="2" id="KW-1185">Reference proteome</keyword>
<proteinExistence type="predicted"/>
<evidence type="ECO:0000313" key="2">
    <source>
        <dbReference type="Proteomes" id="UP001500604"/>
    </source>
</evidence>
<reference evidence="2" key="1">
    <citation type="journal article" date="2019" name="Int. J. Syst. Evol. Microbiol.">
        <title>The Global Catalogue of Microorganisms (GCM) 10K type strain sequencing project: providing services to taxonomists for standard genome sequencing and annotation.</title>
        <authorList>
            <consortium name="The Broad Institute Genomics Platform"/>
            <consortium name="The Broad Institute Genome Sequencing Center for Infectious Disease"/>
            <person name="Wu L."/>
            <person name="Ma J."/>
        </authorList>
    </citation>
    <scope>NUCLEOTIDE SEQUENCE [LARGE SCALE GENOMIC DNA]</scope>
    <source>
        <strain evidence="2">JCM 17805</strain>
    </source>
</reference>
<organism evidence="1 2">
    <name type="scientific">Kistimonas scapharcae</name>
    <dbReference type="NCBI Taxonomy" id="1036133"/>
    <lineage>
        <taxon>Bacteria</taxon>
        <taxon>Pseudomonadati</taxon>
        <taxon>Pseudomonadota</taxon>
        <taxon>Gammaproteobacteria</taxon>
        <taxon>Oceanospirillales</taxon>
        <taxon>Endozoicomonadaceae</taxon>
        <taxon>Kistimonas</taxon>
    </lineage>
</organism>